<protein>
    <submittedName>
        <fullName evidence="1">Uncharacterized protein</fullName>
    </submittedName>
</protein>
<reference evidence="1" key="2">
    <citation type="submission" date="2025-03" db="EMBL/GenBank/DDBJ databases">
        <authorList>
            <consortium name="ELIXIR-Norway"/>
            <consortium name="Elixir Norway"/>
        </authorList>
    </citation>
    <scope>NUCLEOTIDE SEQUENCE</scope>
</reference>
<dbReference type="Proteomes" id="UP001162501">
    <property type="component" value="Chromosome 15"/>
</dbReference>
<gene>
    <name evidence="1" type="ORF">MRATA1EN22A_LOCUS6322</name>
</gene>
<organism evidence="1 2">
    <name type="scientific">Rangifer tarandus platyrhynchus</name>
    <name type="common">Svalbard reindeer</name>
    <dbReference type="NCBI Taxonomy" id="3082113"/>
    <lineage>
        <taxon>Eukaryota</taxon>
        <taxon>Metazoa</taxon>
        <taxon>Chordata</taxon>
        <taxon>Craniata</taxon>
        <taxon>Vertebrata</taxon>
        <taxon>Euteleostomi</taxon>
        <taxon>Mammalia</taxon>
        <taxon>Eutheria</taxon>
        <taxon>Laurasiatheria</taxon>
        <taxon>Artiodactyla</taxon>
        <taxon>Ruminantia</taxon>
        <taxon>Pecora</taxon>
        <taxon>Cervidae</taxon>
        <taxon>Odocoileinae</taxon>
        <taxon>Rangifer</taxon>
    </lineage>
</organism>
<evidence type="ECO:0000313" key="1">
    <source>
        <dbReference type="EMBL" id="CAM9707134.1"/>
    </source>
</evidence>
<feature type="non-terminal residue" evidence="1">
    <location>
        <position position="243"/>
    </location>
</feature>
<reference evidence="1" key="1">
    <citation type="submission" date="2023-05" db="EMBL/GenBank/DDBJ databases">
        <authorList>
            <consortium name="ELIXIR-Norway"/>
        </authorList>
    </citation>
    <scope>NUCLEOTIDE SEQUENCE</scope>
</reference>
<proteinExistence type="predicted"/>
<dbReference type="EMBL" id="OX596099">
    <property type="protein sequence ID" value="CAM9707134.1"/>
    <property type="molecule type" value="Genomic_DNA"/>
</dbReference>
<evidence type="ECO:0000313" key="2">
    <source>
        <dbReference type="Proteomes" id="UP001162501"/>
    </source>
</evidence>
<sequence>MLLLRLGGGPPPAWPGPGPQPFPGPRPWGPRSLRPAGGGSLRRLQRPRGPRSTAGLVGVPLSLGTRRAARPAFHGPLRAPPHSPPALRRIQQGPRQRAADTAALRAHWAESRATAARRKKPPIFPRPRPAVDAGRGGGGALVRCPARTGAPCGPWGRPSECAQSCSTPRAPPPPAPLHSLRNPAAPRAPPTPPHPSAPPQSRRTPPSPRPSNAPRPSMPRAALRPVRAARAIRQAASALCCRA</sequence>
<feature type="non-terminal residue" evidence="1">
    <location>
        <position position="1"/>
    </location>
</feature>
<accession>A0AC59YHX2</accession>
<name>A0AC59YHX2_RANTA</name>